<keyword evidence="2" id="KW-1185">Reference proteome</keyword>
<evidence type="ECO:0000313" key="1">
    <source>
        <dbReference type="EMBL" id="RAL40188.1"/>
    </source>
</evidence>
<dbReference type="EMBL" id="NQVE01000195">
    <property type="protein sequence ID" value="RAL40188.1"/>
    <property type="molecule type" value="Genomic_DNA"/>
</dbReference>
<evidence type="ECO:0000313" key="2">
    <source>
        <dbReference type="Proteomes" id="UP000249390"/>
    </source>
</evidence>
<comment type="caution">
    <text evidence="1">The sequence shown here is derived from an EMBL/GenBank/DDBJ whole genome shotgun (WGS) entry which is preliminary data.</text>
</comment>
<name>A0A328D6U8_9ASTE</name>
<sequence length="107" mass="12308">MEVERRWGEEDPLAGDSGCGEWIHKRSRRRLRLRSEAEAVGQLLRVRKAISKAISESPPPSPSHRRTTFHCTVAHVRLGDYQHCVRHRLQLVVTEEQQLTALLLTYG</sequence>
<protein>
    <submittedName>
        <fullName evidence="1">Uncharacterized protein</fullName>
    </submittedName>
</protein>
<gene>
    <name evidence="1" type="ORF">DM860_008328</name>
</gene>
<dbReference type="AlphaFoldDB" id="A0A328D6U8"/>
<reference evidence="1 2" key="1">
    <citation type="submission" date="2018-06" db="EMBL/GenBank/DDBJ databases">
        <title>The Genome of Cuscuta australis (Dodder) Provides Insight into the Evolution of Plant Parasitism.</title>
        <authorList>
            <person name="Liu H."/>
        </authorList>
    </citation>
    <scope>NUCLEOTIDE SEQUENCE [LARGE SCALE GENOMIC DNA]</scope>
    <source>
        <strain evidence="2">cv. Yunnan</strain>
        <tissue evidence="1">Vines</tissue>
    </source>
</reference>
<accession>A0A328D6U8</accession>
<proteinExistence type="predicted"/>
<dbReference type="Proteomes" id="UP000249390">
    <property type="component" value="Unassembled WGS sequence"/>
</dbReference>
<organism evidence="1 2">
    <name type="scientific">Cuscuta australis</name>
    <dbReference type="NCBI Taxonomy" id="267555"/>
    <lineage>
        <taxon>Eukaryota</taxon>
        <taxon>Viridiplantae</taxon>
        <taxon>Streptophyta</taxon>
        <taxon>Embryophyta</taxon>
        <taxon>Tracheophyta</taxon>
        <taxon>Spermatophyta</taxon>
        <taxon>Magnoliopsida</taxon>
        <taxon>eudicotyledons</taxon>
        <taxon>Gunneridae</taxon>
        <taxon>Pentapetalae</taxon>
        <taxon>asterids</taxon>
        <taxon>lamiids</taxon>
        <taxon>Solanales</taxon>
        <taxon>Convolvulaceae</taxon>
        <taxon>Cuscuteae</taxon>
        <taxon>Cuscuta</taxon>
        <taxon>Cuscuta subgen. Grammica</taxon>
        <taxon>Cuscuta sect. Cleistogrammica</taxon>
    </lineage>
</organism>